<reference evidence="1 2" key="1">
    <citation type="journal article" date="2020" name="ISME J.">
        <title>Comparative genomics reveals insights into cyanobacterial evolution and habitat adaptation.</title>
        <authorList>
            <person name="Chen M.Y."/>
            <person name="Teng W.K."/>
            <person name="Zhao L."/>
            <person name="Hu C.X."/>
            <person name="Zhou Y.K."/>
            <person name="Han B.P."/>
            <person name="Song L.R."/>
            <person name="Shu W.S."/>
        </authorList>
    </citation>
    <scope>NUCLEOTIDE SEQUENCE [LARGE SCALE GENOMIC DNA]</scope>
    <source>
        <strain evidence="1 2">FACHB-119</strain>
    </source>
</reference>
<protein>
    <submittedName>
        <fullName evidence="1">Uncharacterized protein</fullName>
    </submittedName>
</protein>
<accession>A0ABR8DH97</accession>
<sequence>MQQLQEIPCTPQFRLNGEIQRTVKRYWGNVPGAMAQAPSVADRLLEGGVTDLEGHQITGSCVCGCLQGGTETGGAAG</sequence>
<proteinExistence type="predicted"/>
<evidence type="ECO:0000313" key="1">
    <source>
        <dbReference type="EMBL" id="MBD2505133.1"/>
    </source>
</evidence>
<gene>
    <name evidence="1" type="ORF">H6G83_31785</name>
</gene>
<dbReference type="Proteomes" id="UP000661112">
    <property type="component" value="Unassembled WGS sequence"/>
</dbReference>
<dbReference type="EMBL" id="JACJSG010000070">
    <property type="protein sequence ID" value="MBD2505133.1"/>
    <property type="molecule type" value="Genomic_DNA"/>
</dbReference>
<organism evidence="1 2">
    <name type="scientific">Anabaena azotica FACHB-119</name>
    <dbReference type="NCBI Taxonomy" id="947527"/>
    <lineage>
        <taxon>Bacteria</taxon>
        <taxon>Bacillati</taxon>
        <taxon>Cyanobacteriota</taxon>
        <taxon>Cyanophyceae</taxon>
        <taxon>Nostocales</taxon>
        <taxon>Nostocaceae</taxon>
        <taxon>Anabaena</taxon>
        <taxon>Anabaena azotica</taxon>
    </lineage>
</organism>
<keyword evidence="2" id="KW-1185">Reference proteome</keyword>
<evidence type="ECO:0000313" key="2">
    <source>
        <dbReference type="Proteomes" id="UP000661112"/>
    </source>
</evidence>
<name>A0ABR8DH97_9NOST</name>
<comment type="caution">
    <text evidence="1">The sequence shown here is derived from an EMBL/GenBank/DDBJ whole genome shotgun (WGS) entry which is preliminary data.</text>
</comment>
<dbReference type="RefSeq" id="WP_242044967.1">
    <property type="nucleotide sequence ID" value="NZ_JACJSG010000070.1"/>
</dbReference>